<organism evidence="1 2">
    <name type="scientific">Candidatus Nomurabacteria bacterium GW2011_GWE1_35_16</name>
    <dbReference type="NCBI Taxonomy" id="1618761"/>
    <lineage>
        <taxon>Bacteria</taxon>
        <taxon>Candidatus Nomuraibacteriota</taxon>
    </lineage>
</organism>
<name>A0A0G0B9W8_9BACT</name>
<protein>
    <recommendedName>
        <fullName evidence="3">Phosphoglycerate mutase</fullName>
    </recommendedName>
</protein>
<evidence type="ECO:0000313" key="1">
    <source>
        <dbReference type="EMBL" id="KKP66193.1"/>
    </source>
</evidence>
<dbReference type="AlphaFoldDB" id="A0A0G0B9W8"/>
<dbReference type="EMBL" id="LBPY01000011">
    <property type="protein sequence ID" value="KKP66193.1"/>
    <property type="molecule type" value="Genomic_DNA"/>
</dbReference>
<evidence type="ECO:0008006" key="3">
    <source>
        <dbReference type="Google" id="ProtNLM"/>
    </source>
</evidence>
<comment type="caution">
    <text evidence="1">The sequence shown here is derived from an EMBL/GenBank/DDBJ whole genome shotgun (WGS) entry which is preliminary data.</text>
</comment>
<evidence type="ECO:0000313" key="2">
    <source>
        <dbReference type="Proteomes" id="UP000034952"/>
    </source>
</evidence>
<proteinExistence type="predicted"/>
<dbReference type="Proteomes" id="UP000034952">
    <property type="component" value="Unassembled WGS sequence"/>
</dbReference>
<reference evidence="1 2" key="1">
    <citation type="journal article" date="2015" name="Nature">
        <title>rRNA introns, odd ribosomes, and small enigmatic genomes across a large radiation of phyla.</title>
        <authorList>
            <person name="Brown C.T."/>
            <person name="Hug L.A."/>
            <person name="Thomas B.C."/>
            <person name="Sharon I."/>
            <person name="Castelle C.J."/>
            <person name="Singh A."/>
            <person name="Wilkins M.J."/>
            <person name="Williams K.H."/>
            <person name="Banfield J.F."/>
        </authorList>
    </citation>
    <scope>NUCLEOTIDE SEQUENCE [LARGE SCALE GENOMIC DNA]</scope>
</reference>
<sequence length="188" mass="22208">MKIYFLKTAQYDLRKNKNDRYDYLCDLGLQKIDPLPLHINSLTPMTKYVINSTLKRVALSFQNSSGSIFVPSDNLREVIFDMSTMCTKQEFNKLGSSIVREKFIELFINDTLPQKRLFLFDQIRSTLEQIKLINCEEITIVSHSFKLKLFEAYLKTNGQIESHPELIRNYIYIDKKTFNFNEGFEYMI</sequence>
<gene>
    <name evidence="1" type="ORF">UR64_C0011G0015</name>
</gene>
<accession>A0A0G0B9W8</accession>